<reference evidence="16" key="1">
    <citation type="submission" date="2020-06" db="EMBL/GenBank/DDBJ databases">
        <title>A chromosome-scale genome assembly of Talaromyces rugulosus W13939.</title>
        <authorList>
            <person name="Wang B."/>
            <person name="Guo L."/>
            <person name="Ye K."/>
            <person name="Wang L."/>
        </authorList>
    </citation>
    <scope>NUCLEOTIDE SEQUENCE [LARGE SCALE GENOMIC DNA]</scope>
    <source>
        <strain evidence="16">W13939</strain>
    </source>
</reference>
<dbReference type="GeneID" id="55987588"/>
<dbReference type="InterPro" id="IPR050121">
    <property type="entry name" value="Cytochrome_P450_monoxygenase"/>
</dbReference>
<dbReference type="InterPro" id="IPR001128">
    <property type="entry name" value="Cyt_P450"/>
</dbReference>
<protein>
    <recommendedName>
        <fullName evidence="17">Cytochrome P450</fullName>
    </recommendedName>
</protein>
<feature type="transmembrane region" description="Helical" evidence="14">
    <location>
        <begin position="680"/>
        <end position="696"/>
    </location>
</feature>
<dbReference type="KEGG" id="trg:TRUGW13939_00071"/>
<organism evidence="15 16">
    <name type="scientific">Talaromyces rugulosus</name>
    <name type="common">Penicillium rugulosum</name>
    <dbReference type="NCBI Taxonomy" id="121627"/>
    <lineage>
        <taxon>Eukaryota</taxon>
        <taxon>Fungi</taxon>
        <taxon>Dikarya</taxon>
        <taxon>Ascomycota</taxon>
        <taxon>Pezizomycotina</taxon>
        <taxon>Eurotiomycetes</taxon>
        <taxon>Eurotiomycetidae</taxon>
        <taxon>Eurotiales</taxon>
        <taxon>Trichocomaceae</taxon>
        <taxon>Talaromyces</taxon>
        <taxon>Talaromyces sect. Islandici</taxon>
    </lineage>
</organism>
<evidence type="ECO:0000313" key="15">
    <source>
        <dbReference type="EMBL" id="QKX53000.1"/>
    </source>
</evidence>
<evidence type="ECO:0000256" key="4">
    <source>
        <dbReference type="ARBA" id="ARBA00010617"/>
    </source>
</evidence>
<dbReference type="AlphaFoldDB" id="A0A7H8QGB3"/>
<evidence type="ECO:0000256" key="12">
    <source>
        <dbReference type="ARBA" id="ARBA00023136"/>
    </source>
</evidence>
<evidence type="ECO:0000256" key="14">
    <source>
        <dbReference type="SAM" id="Phobius"/>
    </source>
</evidence>
<evidence type="ECO:0000256" key="13">
    <source>
        <dbReference type="PIRSR" id="PIRSR602403-1"/>
    </source>
</evidence>
<dbReference type="CDD" id="cd11062">
    <property type="entry name" value="CYP58-like"/>
    <property type="match status" value="1"/>
</dbReference>
<comment type="similarity">
    <text evidence="4">Belongs to the cytochrome P450 family.</text>
</comment>
<dbReference type="OrthoDB" id="3945418at2759"/>
<dbReference type="Gene3D" id="1.10.630.10">
    <property type="entry name" value="Cytochrome P450"/>
    <property type="match status" value="3"/>
</dbReference>
<dbReference type="GO" id="GO:0020037">
    <property type="term" value="F:heme binding"/>
    <property type="evidence" value="ECO:0007669"/>
    <property type="project" value="InterPro"/>
</dbReference>
<dbReference type="InterPro" id="IPR002403">
    <property type="entry name" value="Cyt_P450_E_grp-IV"/>
</dbReference>
<evidence type="ECO:0000256" key="10">
    <source>
        <dbReference type="ARBA" id="ARBA00023004"/>
    </source>
</evidence>
<keyword evidence="12 14" id="KW-0472">Membrane</keyword>
<feature type="transmembrane region" description="Helical" evidence="14">
    <location>
        <begin position="536"/>
        <end position="563"/>
    </location>
</feature>
<comment type="subcellular location">
    <subcellularLocation>
        <location evidence="2">Membrane</location>
        <topology evidence="2">Multi-pass membrane protein</topology>
    </subcellularLocation>
    <subcellularLocation>
        <location evidence="3">Membrane</location>
        <topology evidence="3">Single-pass membrane protein</topology>
    </subcellularLocation>
</comment>
<dbReference type="Proteomes" id="UP000509510">
    <property type="component" value="Chromosome I"/>
</dbReference>
<evidence type="ECO:0008006" key="17">
    <source>
        <dbReference type="Google" id="ProtNLM"/>
    </source>
</evidence>
<feature type="binding site" description="axial binding residue" evidence="13">
    <location>
        <position position="1174"/>
    </location>
    <ligand>
        <name>heme</name>
        <dbReference type="ChEBI" id="CHEBI:30413"/>
    </ligand>
    <ligandPart>
        <name>Fe</name>
        <dbReference type="ChEBI" id="CHEBI:18248"/>
    </ligandPart>
</feature>
<dbReference type="Pfam" id="PF01040">
    <property type="entry name" value="UbiA"/>
    <property type="match status" value="1"/>
</dbReference>
<dbReference type="EMBL" id="CP055898">
    <property type="protein sequence ID" value="QKX53000.1"/>
    <property type="molecule type" value="Genomic_DNA"/>
</dbReference>
<evidence type="ECO:0000256" key="9">
    <source>
        <dbReference type="ARBA" id="ARBA00023002"/>
    </source>
</evidence>
<dbReference type="GO" id="GO:0016705">
    <property type="term" value="F:oxidoreductase activity, acting on paired donors, with incorporation or reduction of molecular oxygen"/>
    <property type="evidence" value="ECO:0007669"/>
    <property type="project" value="InterPro"/>
</dbReference>
<dbReference type="InterPro" id="IPR017972">
    <property type="entry name" value="Cyt_P450_CS"/>
</dbReference>
<evidence type="ECO:0000313" key="16">
    <source>
        <dbReference type="Proteomes" id="UP000509510"/>
    </source>
</evidence>
<keyword evidence="9" id="KW-0560">Oxidoreductase</keyword>
<feature type="transmembrane region" description="Helical" evidence="14">
    <location>
        <begin position="733"/>
        <end position="752"/>
    </location>
</feature>
<sequence>HNNYTSFPNEPSQVPTSFTSSIGIMQHPIALSLLVLSFGCVLSQIITRLIFHDGRLHVWVVAGWVFLECFLVHAIYRLQFYPLAKYPGPWWAAITDWYTVLHLAKGDRHLDFYRLHLKHGKFVRFGPHRLSINSAEALHDIFGVRANTQKSTVYGSFKYFFNGVNMSMTEIDRDKHAFKRRVNASALNTAAVRNVQEQILTNTRYFCTQLTDEKPSCQDGWSAPRNISRLIGYLVSDIMGDVTFSKNWDVQRDKERRHFVDDSALGTAGIHLGANLKGKDLFSALLEAVDPVTGKRFTQGELISEAGLLIVGGSDTTVTAMSATIFYLLHNPAALARAQSEVRNAFSSLEEITMGKSLDGCRYLVACIDESIRLSPPVGSILPRQVLTGGLRVEGEYLPEGTDVGRMLFEYDMQLDTQSTLGEGGPGKGWGRHRKDEYQLMDRKSDFKTVIFPTAAFAVFNTLAGDFTENYTQSTDNKRLPFAGRMLISVAWTWLHLLMENIANQRLPHSIVEDRLNKPWRPICSGRMDSEGGRQLLLTVLILSCGLSFFLGVLGPSVALVVFTYMYNDLGGANSSILRNILNACGLLSFGAGATAICGGSGLGAAPLTSLAYNWLWVIATVISTTVSVQDLEDYKGDLATGRKTLPLILGDTPTRYLLSILIVGWSTACPLFWSVTPMAYIPPVTLGLGLAFNLLGRRNLDSDKMSWKMWCVWIMALYSLPCLRAMDFSILPTVVAGVAIGVVYTVGLVLYRLAFHPLAGFPGPWLAAATWWYEFYHDTRRGGGLYIWRIEELHKKYGPIVRINPEELHIIDPEFHEAIYAGASSARDKWDLAEKSAQSFGATGHTPSHKLHRIRKDSLSPFFSKRTVTERESQIREKVDRLVSRIREHAGTNRPVNVTVAYIALCMDIITEYAFGQAYGLLEEEDFNEQWKNTIMGIVSSITVLTHLPWIPALMRSLPESVQKMLSPNVALLLEYEKRIREKIQSALKIHPGVKNDTPSAESTIFDAVRDNPKLPDSEKRLQRMSDEGNVLLIAATETPGKVLALLTYHILADSVKLARLRSELESINPKPSVKELESLPYLVAVVKEGLRLHGGVVTRSKRIAPYDALQCGQFIIPPGTPLSCSIYFMHYDRSLFPDPFEFRPERWIDVDDATKKRMERQFAPFGRGTRSCLGYNLGMVEVYMALAAVITEFEMTPYKTTRKDVDLERDWLIPQPSKDSKGVQVLVTAVRGKSDS</sequence>
<keyword evidence="10 13" id="KW-0408">Iron</keyword>
<dbReference type="RefSeq" id="XP_035339179.1">
    <property type="nucleotide sequence ID" value="XM_035483286.1"/>
</dbReference>
<evidence type="ECO:0000256" key="11">
    <source>
        <dbReference type="ARBA" id="ARBA00023033"/>
    </source>
</evidence>
<keyword evidence="16" id="KW-1185">Reference proteome</keyword>
<evidence type="ECO:0000256" key="8">
    <source>
        <dbReference type="ARBA" id="ARBA00022989"/>
    </source>
</evidence>
<gene>
    <name evidence="15" type="ORF">TRUGW13939_00071</name>
</gene>
<comment type="cofactor">
    <cofactor evidence="1 13">
        <name>heme</name>
        <dbReference type="ChEBI" id="CHEBI:30413"/>
    </cofactor>
</comment>
<accession>A0A7H8QGB3</accession>
<evidence type="ECO:0000256" key="1">
    <source>
        <dbReference type="ARBA" id="ARBA00001971"/>
    </source>
</evidence>
<keyword evidence="8 14" id="KW-1133">Transmembrane helix</keyword>
<dbReference type="SUPFAM" id="SSF48264">
    <property type="entry name" value="Cytochrome P450"/>
    <property type="match status" value="2"/>
</dbReference>
<dbReference type="GO" id="GO:0016765">
    <property type="term" value="F:transferase activity, transferring alkyl or aryl (other than methyl) groups"/>
    <property type="evidence" value="ECO:0007669"/>
    <property type="project" value="InterPro"/>
</dbReference>
<dbReference type="Pfam" id="PF00067">
    <property type="entry name" value="p450"/>
    <property type="match status" value="2"/>
</dbReference>
<dbReference type="PRINTS" id="PR00465">
    <property type="entry name" value="EP450IV"/>
</dbReference>
<keyword evidence="11" id="KW-0503">Monooxygenase</keyword>
<keyword evidence="5 13" id="KW-0349">Heme</keyword>
<name>A0A7H8QGB3_TALRU</name>
<dbReference type="PANTHER" id="PTHR24305:SF157">
    <property type="entry name" value="N-ACETYLTRYPTOPHAN 6-HYDROXYLASE IVOC-RELATED"/>
    <property type="match status" value="1"/>
</dbReference>
<dbReference type="CDD" id="cd13965">
    <property type="entry name" value="PT_UbiA_3"/>
    <property type="match status" value="1"/>
</dbReference>
<dbReference type="InterPro" id="IPR036396">
    <property type="entry name" value="Cyt_P450_sf"/>
</dbReference>
<keyword evidence="6 14" id="KW-0812">Transmembrane</keyword>
<feature type="transmembrane region" description="Helical" evidence="14">
    <location>
        <begin position="584"/>
        <end position="606"/>
    </location>
</feature>
<evidence type="ECO:0000256" key="3">
    <source>
        <dbReference type="ARBA" id="ARBA00004167"/>
    </source>
</evidence>
<dbReference type="InterPro" id="IPR000537">
    <property type="entry name" value="UbiA_prenyltransferase"/>
</dbReference>
<proteinExistence type="inferred from homology"/>
<dbReference type="PROSITE" id="PS00086">
    <property type="entry name" value="CYTOCHROME_P450"/>
    <property type="match status" value="1"/>
</dbReference>
<dbReference type="PANTHER" id="PTHR24305">
    <property type="entry name" value="CYTOCHROME P450"/>
    <property type="match status" value="1"/>
</dbReference>
<dbReference type="FunFam" id="1.10.630.10:FF:000069">
    <property type="entry name" value="Cytochrome P450, putative (Eurofung)"/>
    <property type="match status" value="1"/>
</dbReference>
<evidence type="ECO:0000256" key="2">
    <source>
        <dbReference type="ARBA" id="ARBA00004141"/>
    </source>
</evidence>
<dbReference type="GO" id="GO:0004497">
    <property type="term" value="F:monooxygenase activity"/>
    <property type="evidence" value="ECO:0007669"/>
    <property type="project" value="UniProtKB-KW"/>
</dbReference>
<evidence type="ECO:0000256" key="6">
    <source>
        <dbReference type="ARBA" id="ARBA00022692"/>
    </source>
</evidence>
<feature type="non-terminal residue" evidence="15">
    <location>
        <position position="1"/>
    </location>
</feature>
<dbReference type="GO" id="GO:0005506">
    <property type="term" value="F:iron ion binding"/>
    <property type="evidence" value="ECO:0007669"/>
    <property type="project" value="InterPro"/>
</dbReference>
<evidence type="ECO:0000256" key="5">
    <source>
        <dbReference type="ARBA" id="ARBA00022617"/>
    </source>
</evidence>
<feature type="transmembrane region" description="Helical" evidence="14">
    <location>
        <begin position="56"/>
        <end position="76"/>
    </location>
</feature>
<keyword evidence="7 13" id="KW-0479">Metal-binding</keyword>
<dbReference type="GO" id="GO:0016020">
    <property type="term" value="C:membrane"/>
    <property type="evidence" value="ECO:0007669"/>
    <property type="project" value="UniProtKB-SubCell"/>
</dbReference>
<evidence type="ECO:0000256" key="7">
    <source>
        <dbReference type="ARBA" id="ARBA00022723"/>
    </source>
</evidence>
<feature type="transmembrane region" description="Helical" evidence="14">
    <location>
        <begin position="29"/>
        <end position="50"/>
    </location>
</feature>